<evidence type="ECO:0000313" key="8">
    <source>
        <dbReference type="Proteomes" id="UP000282837"/>
    </source>
</evidence>
<protein>
    <submittedName>
        <fullName evidence="7">MFS transporter</fullName>
    </submittedName>
</protein>
<reference evidence="7 8" key="1">
    <citation type="submission" date="2019-01" db="EMBL/GenBank/DDBJ databases">
        <authorList>
            <person name="Chen W.-M."/>
        </authorList>
    </citation>
    <scope>NUCLEOTIDE SEQUENCE [LARGE SCALE GENOMIC DNA]</scope>
    <source>
        <strain evidence="7 8">FSY-9</strain>
    </source>
</reference>
<comment type="caution">
    <text evidence="7">The sequence shown here is derived from an EMBL/GenBank/DDBJ whole genome shotgun (WGS) entry which is preliminary data.</text>
</comment>
<feature type="transmembrane region" description="Helical" evidence="5">
    <location>
        <begin position="136"/>
        <end position="159"/>
    </location>
</feature>
<feature type="transmembrane region" description="Helical" evidence="5">
    <location>
        <begin position="436"/>
        <end position="457"/>
    </location>
</feature>
<dbReference type="Proteomes" id="UP000282837">
    <property type="component" value="Unassembled WGS sequence"/>
</dbReference>
<gene>
    <name evidence="7" type="ORF">EOE18_07650</name>
</gene>
<keyword evidence="3 5" id="KW-1133">Transmembrane helix</keyword>
<keyword evidence="2 5" id="KW-0812">Transmembrane</keyword>
<dbReference type="PROSITE" id="PS50850">
    <property type="entry name" value="MFS"/>
    <property type="match status" value="1"/>
</dbReference>
<dbReference type="GO" id="GO:0016020">
    <property type="term" value="C:membrane"/>
    <property type="evidence" value="ECO:0007669"/>
    <property type="project" value="UniProtKB-SubCell"/>
</dbReference>
<feature type="transmembrane region" description="Helical" evidence="5">
    <location>
        <begin position="363"/>
        <end position="385"/>
    </location>
</feature>
<feature type="transmembrane region" description="Helical" evidence="5">
    <location>
        <begin position="103"/>
        <end position="124"/>
    </location>
</feature>
<dbReference type="InterPro" id="IPR036259">
    <property type="entry name" value="MFS_trans_sf"/>
</dbReference>
<feature type="transmembrane region" description="Helical" evidence="5">
    <location>
        <begin position="171"/>
        <end position="191"/>
    </location>
</feature>
<feature type="transmembrane region" description="Helical" evidence="5">
    <location>
        <begin position="47"/>
        <end position="66"/>
    </location>
</feature>
<dbReference type="InterPro" id="IPR011701">
    <property type="entry name" value="MFS"/>
</dbReference>
<feature type="transmembrane region" description="Helical" evidence="5">
    <location>
        <begin position="270"/>
        <end position="291"/>
    </location>
</feature>
<dbReference type="Pfam" id="PF07690">
    <property type="entry name" value="MFS_1"/>
    <property type="match status" value="1"/>
</dbReference>
<dbReference type="RefSeq" id="WP_127707873.1">
    <property type="nucleotide sequence ID" value="NZ_SACO01000004.1"/>
</dbReference>
<proteinExistence type="predicted"/>
<feature type="transmembrane region" description="Helical" evidence="5">
    <location>
        <begin position="311"/>
        <end position="330"/>
    </location>
</feature>
<accession>A0A3S2VU40</accession>
<organism evidence="7 8">
    <name type="scientific">Novosphingobium umbonatum</name>
    <dbReference type="NCBI Taxonomy" id="1908524"/>
    <lineage>
        <taxon>Bacteria</taxon>
        <taxon>Pseudomonadati</taxon>
        <taxon>Pseudomonadota</taxon>
        <taxon>Alphaproteobacteria</taxon>
        <taxon>Sphingomonadales</taxon>
        <taxon>Sphingomonadaceae</taxon>
        <taxon>Novosphingobium</taxon>
    </lineage>
</organism>
<feature type="transmembrane region" description="Helical" evidence="5">
    <location>
        <begin position="230"/>
        <end position="249"/>
    </location>
</feature>
<evidence type="ECO:0000256" key="1">
    <source>
        <dbReference type="ARBA" id="ARBA00004141"/>
    </source>
</evidence>
<dbReference type="OrthoDB" id="2414439at2"/>
<comment type="subcellular location">
    <subcellularLocation>
        <location evidence="1">Membrane</location>
        <topology evidence="1">Multi-pass membrane protein</topology>
    </subcellularLocation>
</comment>
<evidence type="ECO:0000256" key="2">
    <source>
        <dbReference type="ARBA" id="ARBA00022692"/>
    </source>
</evidence>
<dbReference type="PANTHER" id="PTHR42718:SF39">
    <property type="entry name" value="ACTINORHODIN TRANSPORTER-RELATED"/>
    <property type="match status" value="1"/>
</dbReference>
<feature type="transmembrane region" description="Helical" evidence="5">
    <location>
        <begin position="207"/>
        <end position="224"/>
    </location>
</feature>
<feature type="transmembrane region" description="Helical" evidence="5">
    <location>
        <begin position="406"/>
        <end position="424"/>
    </location>
</feature>
<dbReference type="InterPro" id="IPR020846">
    <property type="entry name" value="MFS_dom"/>
</dbReference>
<dbReference type="SUPFAM" id="SSF103473">
    <property type="entry name" value="MFS general substrate transporter"/>
    <property type="match status" value="1"/>
</dbReference>
<evidence type="ECO:0000313" key="7">
    <source>
        <dbReference type="EMBL" id="RVU05842.1"/>
    </source>
</evidence>
<feature type="transmembrane region" description="Helical" evidence="5">
    <location>
        <begin position="337"/>
        <end position="357"/>
    </location>
</feature>
<feature type="domain" description="Major facilitator superfamily (MFS) profile" evidence="6">
    <location>
        <begin position="12"/>
        <end position="466"/>
    </location>
</feature>
<feature type="transmembrane region" description="Helical" evidence="5">
    <location>
        <begin position="7"/>
        <end position="27"/>
    </location>
</feature>
<feature type="transmembrane region" description="Helical" evidence="5">
    <location>
        <begin position="78"/>
        <end position="97"/>
    </location>
</feature>
<dbReference type="GO" id="GO:0022857">
    <property type="term" value="F:transmembrane transporter activity"/>
    <property type="evidence" value="ECO:0007669"/>
    <property type="project" value="InterPro"/>
</dbReference>
<name>A0A3S2VU40_9SPHN</name>
<evidence type="ECO:0000256" key="5">
    <source>
        <dbReference type="SAM" id="Phobius"/>
    </source>
</evidence>
<evidence type="ECO:0000256" key="3">
    <source>
        <dbReference type="ARBA" id="ARBA00022989"/>
    </source>
</evidence>
<dbReference type="CDD" id="cd17321">
    <property type="entry name" value="MFS_MMR_MDR_like"/>
    <property type="match status" value="1"/>
</dbReference>
<keyword evidence="4 5" id="KW-0472">Membrane</keyword>
<dbReference type="Gene3D" id="1.20.1250.20">
    <property type="entry name" value="MFS general substrate transporter like domains"/>
    <property type="match status" value="1"/>
</dbReference>
<dbReference type="EMBL" id="SACO01000004">
    <property type="protein sequence ID" value="RVU05842.1"/>
    <property type="molecule type" value="Genomic_DNA"/>
</dbReference>
<evidence type="ECO:0000256" key="4">
    <source>
        <dbReference type="ARBA" id="ARBA00023136"/>
    </source>
</evidence>
<dbReference type="AlphaFoldDB" id="A0A3S2VU40"/>
<sequence>MSGQLRLSPYLPFAALLLANFMEVLNHMFVNISMPVVSRQLHASDTITHWVFSSYALGFALTLVLTGSMADRIGHRRIFLTGAALFVLASLACAMSDQITPFLLARVAQGAAFAMTAPQVMGLLHILYTPEQRVKLLPALGFASASAGTFGPVAAGFLITANWMDMGWRTVFLGSACIGLVSFLLGFWLLPRHTQGQTGTAMPKGRWGLALVVALIMALFEWLGRGEQGFQPWMLAALALPVIAVLLLRKWQREQRETEGQAIDPDAKRQLVTGAMLTICFSASSNSLLIIVNHIMQTTLGRSPSLSGAMLIPYGLGVFFSILCFGRYLLKPNGRFVLATGASLLMIAAPLIIWASAQTQLPLWALLPILGLAGVGVGMTSGCIGPASLARMPTAYAGTGAATLRLGQQIGLAFGGAMIMRPYFHAAQLHDTMPSLPPHLMTMLLVLATAVTLALHFPKPLFPRHRQG</sequence>
<evidence type="ECO:0000259" key="6">
    <source>
        <dbReference type="PROSITE" id="PS50850"/>
    </source>
</evidence>
<keyword evidence="8" id="KW-1185">Reference proteome</keyword>
<dbReference type="PANTHER" id="PTHR42718">
    <property type="entry name" value="MAJOR FACILITATOR SUPERFAMILY MULTIDRUG TRANSPORTER MFSC"/>
    <property type="match status" value="1"/>
</dbReference>